<reference evidence="2" key="1">
    <citation type="journal article" date="2015" name="Nature">
        <title>Complex archaea that bridge the gap between prokaryotes and eukaryotes.</title>
        <authorList>
            <person name="Spang A."/>
            <person name="Saw J.H."/>
            <person name="Jorgensen S.L."/>
            <person name="Zaremba-Niedzwiedzka K."/>
            <person name="Martijn J."/>
            <person name="Lind A.E."/>
            <person name="van Eijk R."/>
            <person name="Schleper C."/>
            <person name="Guy L."/>
            <person name="Ettema T.J."/>
        </authorList>
    </citation>
    <scope>NUCLEOTIDE SEQUENCE</scope>
</reference>
<proteinExistence type="predicted"/>
<accession>A0A0F9M0N6</accession>
<sequence length="280" mass="31624">MVIEGKICLITGANSGIGKATAIGLAKEGATIIMVCRDKERGEKAKKDIVVLTNNKNVELFLCDLSSQRDIRRFVSEFKEKYQSLHVLINNAGVMISKRILSNEGFEMNFAVNHLAPFLLTNLLLDILKKSAPARIINVSSGLHKRGKIDFEDLQNENKKTGLFKMYGDSKLALMLWSYELSRRLERTNVTINTVHPGVVNTNLGRHQSKFSQGFGRLFFKKPEKGAETSIYLASSPEVEGITGKYFVKKEPRQSSKESYNEEYAKRIWEISAKMTRLEI</sequence>
<dbReference type="InterPro" id="IPR002347">
    <property type="entry name" value="SDR_fam"/>
</dbReference>
<dbReference type="Gene3D" id="3.40.50.720">
    <property type="entry name" value="NAD(P)-binding Rossmann-like Domain"/>
    <property type="match status" value="1"/>
</dbReference>
<dbReference type="Pfam" id="PF00106">
    <property type="entry name" value="adh_short"/>
    <property type="match status" value="1"/>
</dbReference>
<dbReference type="PANTHER" id="PTHR43157">
    <property type="entry name" value="PHOSPHATIDYLINOSITOL-GLYCAN BIOSYNTHESIS CLASS F PROTEIN-RELATED"/>
    <property type="match status" value="1"/>
</dbReference>
<dbReference type="CDD" id="cd05327">
    <property type="entry name" value="retinol-DH_like_SDR_c_like"/>
    <property type="match status" value="1"/>
</dbReference>
<keyword evidence="1" id="KW-0560">Oxidoreductase</keyword>
<comment type="caution">
    <text evidence="2">The sequence shown here is derived from an EMBL/GenBank/DDBJ whole genome shotgun (WGS) entry which is preliminary data.</text>
</comment>
<dbReference type="EMBL" id="LAZR01005313">
    <property type="protein sequence ID" value="KKN00970.1"/>
    <property type="molecule type" value="Genomic_DNA"/>
</dbReference>
<evidence type="ECO:0000313" key="2">
    <source>
        <dbReference type="EMBL" id="KKN00970.1"/>
    </source>
</evidence>
<evidence type="ECO:0008006" key="3">
    <source>
        <dbReference type="Google" id="ProtNLM"/>
    </source>
</evidence>
<organism evidence="2">
    <name type="scientific">marine sediment metagenome</name>
    <dbReference type="NCBI Taxonomy" id="412755"/>
    <lineage>
        <taxon>unclassified sequences</taxon>
        <taxon>metagenomes</taxon>
        <taxon>ecological metagenomes</taxon>
    </lineage>
</organism>
<evidence type="ECO:0000256" key="1">
    <source>
        <dbReference type="ARBA" id="ARBA00023002"/>
    </source>
</evidence>
<dbReference type="GO" id="GO:0016491">
    <property type="term" value="F:oxidoreductase activity"/>
    <property type="evidence" value="ECO:0007669"/>
    <property type="project" value="UniProtKB-KW"/>
</dbReference>
<name>A0A0F9M0N6_9ZZZZ</name>
<dbReference type="InterPro" id="IPR036291">
    <property type="entry name" value="NAD(P)-bd_dom_sf"/>
</dbReference>
<dbReference type="PRINTS" id="PR00081">
    <property type="entry name" value="GDHRDH"/>
</dbReference>
<protein>
    <recommendedName>
        <fullName evidence="3">Short-chain dehydrogenase/reductase SDR</fullName>
    </recommendedName>
</protein>
<gene>
    <name evidence="2" type="ORF">LCGC14_1132440</name>
</gene>
<dbReference type="SUPFAM" id="SSF51735">
    <property type="entry name" value="NAD(P)-binding Rossmann-fold domains"/>
    <property type="match status" value="1"/>
</dbReference>
<dbReference type="AlphaFoldDB" id="A0A0F9M0N6"/>
<dbReference type="PANTHER" id="PTHR43157:SF31">
    <property type="entry name" value="PHOSPHATIDYLINOSITOL-GLYCAN BIOSYNTHESIS CLASS F PROTEIN"/>
    <property type="match status" value="1"/>
</dbReference>